<dbReference type="EMBL" id="LWDE02003429">
    <property type="protein sequence ID" value="KAE8235562.1"/>
    <property type="molecule type" value="Genomic_DNA"/>
</dbReference>
<evidence type="ECO:0000313" key="1">
    <source>
        <dbReference type="EMBL" id="KAE8235562.1"/>
    </source>
</evidence>
<proteinExistence type="predicted"/>
<protein>
    <submittedName>
        <fullName evidence="1">Uncharacterized protein</fullName>
    </submittedName>
</protein>
<reference evidence="1" key="2">
    <citation type="journal article" date="2019" name="IMA Fungus">
        <title>Genome sequencing and comparison of five Tilletia species to identify candidate genes for the detection of regulated species infecting wheat.</title>
        <authorList>
            <person name="Nguyen H.D.T."/>
            <person name="Sultana T."/>
            <person name="Kesanakurti P."/>
            <person name="Hambleton S."/>
        </authorList>
    </citation>
    <scope>NUCLEOTIDE SEQUENCE</scope>
    <source>
        <strain evidence="1">DAOMC 236426</strain>
    </source>
</reference>
<keyword evidence="2" id="KW-1185">Reference proteome</keyword>
<sequence>MLFDDGEVRRAEIAPAVKQILSRLRGACGDRIHESMGIDQGTTKMSLLALWQKLCNGYEVPFTKQRALRICLLRVVATQQPVRFTDGKPTGNFWATVDATVVEMQKRQETESDIIKKELLQMWEKDKKKFGSWDETNLSKGGSKEAALAKVMSALAVIS</sequence>
<reference evidence="1" key="1">
    <citation type="submission" date="2016-04" db="EMBL/GenBank/DDBJ databases">
        <authorList>
            <person name="Nguyen H.D."/>
            <person name="Samba Siva P."/>
            <person name="Cullis J."/>
            <person name="Levesque C.A."/>
            <person name="Hambleton S."/>
        </authorList>
    </citation>
    <scope>NUCLEOTIDE SEQUENCE</scope>
    <source>
        <strain evidence="1">DAOMC 236426</strain>
    </source>
</reference>
<accession>A0A8X7SRK6</accession>
<dbReference type="AlphaFoldDB" id="A0A8X7SRK6"/>
<organism evidence="1 2">
    <name type="scientific">Tilletia controversa</name>
    <name type="common">dwarf bunt fungus</name>
    <dbReference type="NCBI Taxonomy" id="13291"/>
    <lineage>
        <taxon>Eukaryota</taxon>
        <taxon>Fungi</taxon>
        <taxon>Dikarya</taxon>
        <taxon>Basidiomycota</taxon>
        <taxon>Ustilaginomycotina</taxon>
        <taxon>Exobasidiomycetes</taxon>
        <taxon>Tilletiales</taxon>
        <taxon>Tilletiaceae</taxon>
        <taxon>Tilletia</taxon>
    </lineage>
</organism>
<name>A0A8X7SRK6_9BASI</name>
<gene>
    <name evidence="1" type="ORF">A4X06_0g9830</name>
</gene>
<dbReference type="Proteomes" id="UP000077684">
    <property type="component" value="Unassembled WGS sequence"/>
</dbReference>
<comment type="caution">
    <text evidence="1">The sequence shown here is derived from an EMBL/GenBank/DDBJ whole genome shotgun (WGS) entry which is preliminary data.</text>
</comment>
<evidence type="ECO:0000313" key="2">
    <source>
        <dbReference type="Proteomes" id="UP000077684"/>
    </source>
</evidence>